<feature type="domain" description="Luciferase-like" evidence="3">
    <location>
        <begin position="33"/>
        <end position="366"/>
    </location>
</feature>
<evidence type="ECO:0000256" key="2">
    <source>
        <dbReference type="ARBA" id="ARBA00023033"/>
    </source>
</evidence>
<dbReference type="GO" id="GO:0016705">
    <property type="term" value="F:oxidoreductase activity, acting on paired donors, with incorporation or reduction of molecular oxygen"/>
    <property type="evidence" value="ECO:0007669"/>
    <property type="project" value="InterPro"/>
</dbReference>
<keyword evidence="2 4" id="KW-0503">Monooxygenase</keyword>
<dbReference type="InterPro" id="IPR050766">
    <property type="entry name" value="Bact_Lucif_Oxidored"/>
</dbReference>
<dbReference type="PANTHER" id="PTHR30137">
    <property type="entry name" value="LUCIFERASE-LIKE MONOOXYGENASE"/>
    <property type="match status" value="1"/>
</dbReference>
<protein>
    <submittedName>
        <fullName evidence="4">Luciferase-like monooxygenase</fullName>
    </submittedName>
</protein>
<dbReference type="PANTHER" id="PTHR30137:SF8">
    <property type="entry name" value="BLR5498 PROTEIN"/>
    <property type="match status" value="1"/>
</dbReference>
<reference evidence="4 5" key="1">
    <citation type="journal article" date="2012" name="Appl. Environ. Microbiol.">
        <title>Involvement of two latex-clearing proteins during rubber degradation and insights into the subsequent degradation pathway revealed by the genome sequence of Gordonia polyisoprenivorans strain VH2.</title>
        <authorList>
            <person name="Hiessl S."/>
            <person name="Schuldes J."/>
            <person name="Thurmer A."/>
            <person name="Halbsguth T."/>
            <person name="Broker D."/>
            <person name="Angelov A."/>
            <person name="Liebl W."/>
            <person name="Daniel R."/>
            <person name="Steinbuchel A."/>
        </authorList>
    </citation>
    <scope>NUCLEOTIDE SEQUENCE [LARGE SCALE GENOMIC DNA]</scope>
    <source>
        <strain evidence="5">DSM 44266 / VH2</strain>
    </source>
</reference>
<dbReference type="RefSeq" id="WP_014359234.1">
    <property type="nucleotide sequence ID" value="NC_016906.1"/>
</dbReference>
<evidence type="ECO:0000313" key="5">
    <source>
        <dbReference type="Proteomes" id="UP000009154"/>
    </source>
</evidence>
<name>H6N3I8_GORPV</name>
<evidence type="ECO:0000256" key="1">
    <source>
        <dbReference type="ARBA" id="ARBA00023002"/>
    </source>
</evidence>
<organism evidence="4 5">
    <name type="scientific">Gordonia polyisoprenivorans (strain DSM 44266 / VH2)</name>
    <dbReference type="NCBI Taxonomy" id="1112204"/>
    <lineage>
        <taxon>Bacteria</taxon>
        <taxon>Bacillati</taxon>
        <taxon>Actinomycetota</taxon>
        <taxon>Actinomycetes</taxon>
        <taxon>Mycobacteriales</taxon>
        <taxon>Gordoniaceae</taxon>
        <taxon>Gordonia</taxon>
    </lineage>
</organism>
<dbReference type="GeneID" id="90158349"/>
<proteinExistence type="predicted"/>
<dbReference type="InterPro" id="IPR011251">
    <property type="entry name" value="Luciferase-like_dom"/>
</dbReference>
<sequence>MKTMLMCSSAIPVTPEERAALRPVSRNNEKYQEMLAGFEQIAVWADELGFDAFGSTEHHMQYEGGESIPNNLLMYAKLAALTKQITFVPMSVVVTARDPLRVAEDLAQFSHMFPGRLGIAFARGFQTRWVQTLAQQADAVAHAPSSDAANRAKFDEYLSIIETAWELDSFRVDGPHYQAPYPATGIPDWPLADWTRSYGVPGDVDDDGTIRRVGIAPKPLGRPEIFIPSTRAEQTIIDSGRAGRTLYVAAGGRDRILAVARTYQHAANEAGHDLELGQRFGVVAKIVLGDTFDEAFDLAVETSGFWYQNIFQKFWFNEGYRRESDPPVRPLTFPDARALTRRMYEEGQLLCGTAEQVHDQLADLSTLYGQGNLDWVISEYWAQSMPFDDWSGVQRYQLETYAKKVMPEFR</sequence>
<dbReference type="AlphaFoldDB" id="H6N3I8"/>
<gene>
    <name evidence="4" type="ordered locus">GPOL_c12920</name>
</gene>
<dbReference type="InterPro" id="IPR036661">
    <property type="entry name" value="Luciferase-like_sf"/>
</dbReference>
<dbReference type="GO" id="GO:0005829">
    <property type="term" value="C:cytosol"/>
    <property type="evidence" value="ECO:0007669"/>
    <property type="project" value="TreeGrafter"/>
</dbReference>
<keyword evidence="5" id="KW-1185">Reference proteome</keyword>
<dbReference type="KEGG" id="gpo:GPOL_c12920"/>
<dbReference type="STRING" id="1112204.GPOL_c12920"/>
<evidence type="ECO:0000313" key="4">
    <source>
        <dbReference type="EMBL" id="AFA72347.1"/>
    </source>
</evidence>
<dbReference type="Proteomes" id="UP000009154">
    <property type="component" value="Chromosome"/>
</dbReference>
<accession>H6N3I8</accession>
<dbReference type="SUPFAM" id="SSF51679">
    <property type="entry name" value="Bacterial luciferase-like"/>
    <property type="match status" value="1"/>
</dbReference>
<dbReference type="Pfam" id="PF00296">
    <property type="entry name" value="Bac_luciferase"/>
    <property type="match status" value="1"/>
</dbReference>
<dbReference type="EMBL" id="CP003119">
    <property type="protein sequence ID" value="AFA72347.1"/>
    <property type="molecule type" value="Genomic_DNA"/>
</dbReference>
<dbReference type="HOGENOM" id="CLU_027853_3_0_11"/>
<evidence type="ECO:0000259" key="3">
    <source>
        <dbReference type="Pfam" id="PF00296"/>
    </source>
</evidence>
<dbReference type="Gene3D" id="3.20.20.30">
    <property type="entry name" value="Luciferase-like domain"/>
    <property type="match status" value="1"/>
</dbReference>
<dbReference type="GO" id="GO:0004497">
    <property type="term" value="F:monooxygenase activity"/>
    <property type="evidence" value="ECO:0007669"/>
    <property type="project" value="UniProtKB-KW"/>
</dbReference>
<keyword evidence="1" id="KW-0560">Oxidoreductase</keyword>
<dbReference type="eggNOG" id="COG2141">
    <property type="taxonomic scope" value="Bacteria"/>
</dbReference>